<evidence type="ECO:0000256" key="1">
    <source>
        <dbReference type="SAM" id="MobiDB-lite"/>
    </source>
</evidence>
<feature type="compositionally biased region" description="Polar residues" evidence="1">
    <location>
        <begin position="237"/>
        <end position="253"/>
    </location>
</feature>
<comment type="caution">
    <text evidence="3">The sequence shown here is derived from an EMBL/GenBank/DDBJ whole genome shotgun (WGS) entry which is preliminary data.</text>
</comment>
<protein>
    <submittedName>
        <fullName evidence="3">DUF4139 domain-containing protein</fullName>
    </submittedName>
</protein>
<feature type="chain" id="PRO_5046967407" evidence="2">
    <location>
        <begin position="21"/>
        <end position="454"/>
    </location>
</feature>
<sequence length="454" mass="49906">MRRMVFSAVSMMALAAAAVAADPAQTISLTIYNSNLALVQDMRRLDITAGRQRLEFKNVSAQIRPETVALTGKDLGVVEQNFDYDLLTPSKMMEKAVGKQIKIIRTNPATGHETPELATVLSVNDGVVLKIGDRIEVLRSDGIPTRVVFSSIPENLRANPTLSVTVQAREAGARDVTLSYLTTGMNWKADYVALFDEGRSAMTLQGWITLTNQSGVSYKNAKTQLVAGAMETGSDTYNYNYNRPRNSTRQAGTKPSGDKELADYLIYDLPERLTVAENQTKQVSFLDLQGVKTQKVYEYRAGWFNSDPNPNHADVVLNFINRERALPQGTIRVYMRDASGEAKFLGENAIDHSPGGSEVAVKIGEAFDVTAQATVVSSELTSSRKKTRYSMSYVFRNAKSTPATVEFRQGGFWRDADVEKESLKSRRIDASTLGWSVPVPANGETVLTFTVVTG</sequence>
<keyword evidence="4" id="KW-1185">Reference proteome</keyword>
<dbReference type="Proteomes" id="UP001499951">
    <property type="component" value="Unassembled WGS sequence"/>
</dbReference>
<evidence type="ECO:0000313" key="4">
    <source>
        <dbReference type="Proteomes" id="UP001499951"/>
    </source>
</evidence>
<evidence type="ECO:0000256" key="2">
    <source>
        <dbReference type="SAM" id="SignalP"/>
    </source>
</evidence>
<dbReference type="PANTHER" id="PTHR38075">
    <property type="entry name" value="DUF4139 DOMAIN-CONTAINING PROTEIN"/>
    <property type="match status" value="1"/>
</dbReference>
<gene>
    <name evidence="3" type="ORF">GCM10008942_30190</name>
</gene>
<reference evidence="3 4" key="1">
    <citation type="journal article" date="2019" name="Int. J. Syst. Evol. Microbiol.">
        <title>The Global Catalogue of Microorganisms (GCM) 10K type strain sequencing project: providing services to taxonomists for standard genome sequencing and annotation.</title>
        <authorList>
            <consortium name="The Broad Institute Genomics Platform"/>
            <consortium name="The Broad Institute Genome Sequencing Center for Infectious Disease"/>
            <person name="Wu L."/>
            <person name="Ma J."/>
        </authorList>
    </citation>
    <scope>NUCLEOTIDE SEQUENCE [LARGE SCALE GENOMIC DNA]</scope>
    <source>
        <strain evidence="3 4">JCM 15089</strain>
    </source>
</reference>
<dbReference type="PANTHER" id="PTHR38075:SF1">
    <property type="entry name" value="DUF4139 DOMAIN-CONTAINING PROTEIN"/>
    <property type="match status" value="1"/>
</dbReference>
<feature type="signal peptide" evidence="2">
    <location>
        <begin position="1"/>
        <end position="20"/>
    </location>
</feature>
<organism evidence="3 4">
    <name type="scientific">Rhizomicrobium electricum</name>
    <dbReference type="NCBI Taxonomy" id="480070"/>
    <lineage>
        <taxon>Bacteria</taxon>
        <taxon>Pseudomonadati</taxon>
        <taxon>Pseudomonadota</taxon>
        <taxon>Alphaproteobacteria</taxon>
        <taxon>Micropepsales</taxon>
        <taxon>Micropepsaceae</taxon>
        <taxon>Rhizomicrobium</taxon>
    </lineage>
</organism>
<feature type="region of interest" description="Disordered" evidence="1">
    <location>
        <begin position="237"/>
        <end position="256"/>
    </location>
</feature>
<dbReference type="EMBL" id="BAAADD010000008">
    <property type="protein sequence ID" value="GAA0579257.1"/>
    <property type="molecule type" value="Genomic_DNA"/>
</dbReference>
<name>A0ABN1F0L4_9PROT</name>
<proteinExistence type="predicted"/>
<evidence type="ECO:0000313" key="3">
    <source>
        <dbReference type="EMBL" id="GAA0579257.1"/>
    </source>
</evidence>
<accession>A0ABN1F0L4</accession>
<keyword evidence="2" id="KW-0732">Signal</keyword>
<dbReference type="RefSeq" id="WP_166936887.1">
    <property type="nucleotide sequence ID" value="NZ_BAAADD010000008.1"/>
</dbReference>